<keyword evidence="7" id="KW-0234">DNA repair</keyword>
<keyword evidence="6" id="KW-0238">DNA-binding</keyword>
<dbReference type="Proteomes" id="UP001597493">
    <property type="component" value="Unassembled WGS sequence"/>
</dbReference>
<dbReference type="Pfam" id="PF19306">
    <property type="entry name" value="WHD_Lhr"/>
    <property type="match status" value="1"/>
</dbReference>
<dbReference type="SMART" id="SM00487">
    <property type="entry name" value="DEXDc"/>
    <property type="match status" value="1"/>
</dbReference>
<evidence type="ECO:0000256" key="1">
    <source>
        <dbReference type="ARBA" id="ARBA00022741"/>
    </source>
</evidence>
<protein>
    <submittedName>
        <fullName evidence="12">DEAD/DEAH box helicase</fullName>
        <ecNumber evidence="12">3.6.4.-</ecNumber>
    </submittedName>
</protein>
<evidence type="ECO:0000313" key="13">
    <source>
        <dbReference type="Proteomes" id="UP001597493"/>
    </source>
</evidence>
<evidence type="ECO:0000256" key="8">
    <source>
        <dbReference type="ARBA" id="ARBA00023235"/>
    </source>
</evidence>
<dbReference type="RefSeq" id="WP_379270447.1">
    <property type="nucleotide sequence ID" value="NZ_JBHUGT010000023.1"/>
</dbReference>
<proteinExistence type="predicted"/>
<dbReference type="CDD" id="cd17922">
    <property type="entry name" value="DEXHc_LHR-like"/>
    <property type="match status" value="1"/>
</dbReference>
<feature type="compositionally biased region" description="Basic and acidic residues" evidence="9">
    <location>
        <begin position="639"/>
        <end position="648"/>
    </location>
</feature>
<keyword evidence="5" id="KW-0067">ATP-binding</keyword>
<keyword evidence="4 12" id="KW-0347">Helicase</keyword>
<keyword evidence="1" id="KW-0547">Nucleotide-binding</keyword>
<evidence type="ECO:0000256" key="2">
    <source>
        <dbReference type="ARBA" id="ARBA00022763"/>
    </source>
</evidence>
<dbReference type="InterPro" id="IPR045628">
    <property type="entry name" value="Lhr_WH_dom"/>
</dbReference>
<dbReference type="InterPro" id="IPR011545">
    <property type="entry name" value="DEAD/DEAH_box_helicase_dom"/>
</dbReference>
<dbReference type="CDD" id="cd18796">
    <property type="entry name" value="SF2_C_LHR"/>
    <property type="match status" value="1"/>
</dbReference>
<evidence type="ECO:0000256" key="6">
    <source>
        <dbReference type="ARBA" id="ARBA00023125"/>
    </source>
</evidence>
<evidence type="ECO:0000256" key="5">
    <source>
        <dbReference type="ARBA" id="ARBA00022840"/>
    </source>
</evidence>
<dbReference type="GO" id="GO:0004386">
    <property type="term" value="F:helicase activity"/>
    <property type="evidence" value="ECO:0007669"/>
    <property type="project" value="UniProtKB-KW"/>
</dbReference>
<dbReference type="Pfam" id="PF00271">
    <property type="entry name" value="Helicase_C"/>
    <property type="match status" value="1"/>
</dbReference>
<dbReference type="Pfam" id="PF23235">
    <property type="entry name" value="WHD_3rd_Lhr"/>
    <property type="match status" value="1"/>
</dbReference>
<dbReference type="Pfam" id="PF00270">
    <property type="entry name" value="DEAD"/>
    <property type="match status" value="1"/>
</dbReference>
<reference evidence="13" key="1">
    <citation type="journal article" date="2019" name="Int. J. Syst. Evol. Microbiol.">
        <title>The Global Catalogue of Microorganisms (GCM) 10K type strain sequencing project: providing services to taxonomists for standard genome sequencing and annotation.</title>
        <authorList>
            <consortium name="The Broad Institute Genomics Platform"/>
            <consortium name="The Broad Institute Genome Sequencing Center for Infectious Disease"/>
            <person name="Wu L."/>
            <person name="Ma J."/>
        </authorList>
    </citation>
    <scope>NUCLEOTIDE SEQUENCE [LARGE SCALE GENOMIC DNA]</scope>
    <source>
        <strain evidence="13">TISTR 1827</strain>
    </source>
</reference>
<evidence type="ECO:0000256" key="9">
    <source>
        <dbReference type="SAM" id="MobiDB-lite"/>
    </source>
</evidence>
<feature type="compositionally biased region" description="Basic and acidic residues" evidence="9">
    <location>
        <begin position="660"/>
        <end position="670"/>
    </location>
</feature>
<feature type="domain" description="Helicase C-terminal" evidence="11">
    <location>
        <begin position="318"/>
        <end position="465"/>
    </location>
</feature>
<feature type="region of interest" description="Disordered" evidence="9">
    <location>
        <begin position="639"/>
        <end position="671"/>
    </location>
</feature>
<evidence type="ECO:0000259" key="11">
    <source>
        <dbReference type="PROSITE" id="PS51194"/>
    </source>
</evidence>
<dbReference type="PROSITE" id="PS51192">
    <property type="entry name" value="HELICASE_ATP_BIND_1"/>
    <property type="match status" value="1"/>
</dbReference>
<dbReference type="EC" id="3.6.4.-" evidence="12"/>
<dbReference type="InterPro" id="IPR055367">
    <property type="entry name" value="WH4_Lhr"/>
</dbReference>
<dbReference type="PANTHER" id="PTHR47962:SF5">
    <property type="entry name" value="ATP-DEPENDENT HELICASE LHR-RELATED"/>
    <property type="match status" value="1"/>
</dbReference>
<keyword evidence="3 12" id="KW-0378">Hydrolase</keyword>
<dbReference type="PANTHER" id="PTHR47962">
    <property type="entry name" value="ATP-DEPENDENT HELICASE LHR-RELATED-RELATED"/>
    <property type="match status" value="1"/>
</dbReference>
<gene>
    <name evidence="12" type="ORF">ACFSW5_05715</name>
</gene>
<dbReference type="PROSITE" id="PS51194">
    <property type="entry name" value="HELICASE_CTER"/>
    <property type="match status" value="1"/>
</dbReference>
<dbReference type="Pfam" id="PF08494">
    <property type="entry name" value="DEAD_assoc"/>
    <property type="match status" value="1"/>
</dbReference>
<dbReference type="EMBL" id="JBHUMY010000006">
    <property type="protein sequence ID" value="MFD2659763.1"/>
    <property type="molecule type" value="Genomic_DNA"/>
</dbReference>
<keyword evidence="13" id="KW-1185">Reference proteome</keyword>
<keyword evidence="2" id="KW-0227">DNA damage</keyword>
<evidence type="ECO:0000259" key="10">
    <source>
        <dbReference type="PROSITE" id="PS51192"/>
    </source>
</evidence>
<dbReference type="SMART" id="SM00490">
    <property type="entry name" value="HELICc"/>
    <property type="match status" value="1"/>
</dbReference>
<name>A0ABW5QUB4_9BACL</name>
<evidence type="ECO:0000256" key="7">
    <source>
        <dbReference type="ARBA" id="ARBA00023204"/>
    </source>
</evidence>
<sequence>MHFSFLDGRCHPLLAEWFRAGYGEPTDVQLRAWEAIAAGRNTLIAAPTGSGKTLAALLPCLNEIIEAKLPSETNGRGDTSAKTRVLYITPLKALNNDIYDHLEQYVEQIDRLASQTNREWPGIRCAVRTGDTTSAKRASMLRRPPDVLVTTPESLYILLTSEKGRAMLRTLETVIVDEIHDLAADKRGSHLSLSLERLERLCGRRLRRIGVSATQKPLSRVAEFLGGWEEPEKEAARAEGRLSGMDEEAGETDFVWRFSDPESGEGERRFVHPFGYVPRDVCIIESRMDKRMDVRVTMPDQAKLMQSRESVWEPILDRLFQLIDGCRSVLLFVNSRRLCERLCLRLNDRAGSEIARAHHGSMAKEIRLEVERMLKAGELRCIVATSSLELGIDVGHVDLVIQLDSPLEAASGIQRVGRAGHGVGEASRGVIVARARGALPEIAVLSKQISDRDIEPIHIPINRLDVLSQQIVSIVASGGLTVDELHRLIAGSYSYKGFPRGKLEGMLQVLAGFYPFARPLLDWDRPAGMVMPRSNTAIAALTGAGTIPSSSSYPVHHAESRAHLGELDEEFVQESRVGDVFLLGTNSWMIRRIDKDRIYVSEAENRFSEVPFWRNEGPGRTYALGLKVGAFLRQLDERLSEGDPHSPGEAKASGGPDAAEESKAAEEPHAAAESITNWLADEYKLDSQAAGQLIALAESQRSSCGIPTDRHIVIEHYRDVMNQTHVIVHSLFGRKVNRTWLLAIERQFETTLPYRLYGNAKDNGIEFVLPEWDPSWLQHIWHVTPANLDRLLNEAVAGSPLLAVAFRHIAETSLLLSRGFTRTPLWQKRLRSEELLRDALPYADRFPFLQEVIEECLRDYLDIGHLRELLTAVQEGRIEVSVRESEFPSAMATQFLADYVNMRIYEGDGLDPAVQMQLMNLNQGTAKQLFGAASMRSAVPEEVLEEEGRWLGQPGFPVRGASDVWKLLKERGDLNADEIIRLAGAEAAIWLDELAAGRKAASFDFGRAGEPSVFRWISADEEGVYRSFPGDPDSERFIIGRYAENRLSFTEAELRERYPRLTLNDAREAVDRLVKEGIVKQAPFAAGPEERIWSGRDAADRMIRLSIQAARKKAEPVHPLRWFAQIAIRQHALQGTQLKGEDGLLAVLEKLQGLFLPLSHWETIIFPSRMTDYRKEDLDLLCSTGEVIWIGRKSPADKEGKVAFFLAASRPLYEPFIRSAQEREPSYPELLHRLRSGGASFLTKLSRETGRVPTEVLEQLLELAWEGHVSNDQFAPLRLSAMKKGKDWSRTGSGQGRWYWTGTLAGPEADGDEDTADAKTGSFGTAGGEQAETRGKESSELHWVKRMLDTYGIVTKELSEQWTPYSWDRLLPVLRKLEEWGTVTRGLFIEGTMNMQFTTLEHMKAVRDAWPQTVHDRPTLLSAVDPANPYGLLADWPEKEKCAYARKPGNYLVVKGERLLYWIENNGRRIYDFYGSGDSNDESDRYAELKSILGSVLKRQRLSKIVIEKWNGQDAATTAAGERLKEIGAETDRKTLVLWPSALS</sequence>
<keyword evidence="8" id="KW-0413">Isomerase</keyword>
<dbReference type="InterPro" id="IPR014001">
    <property type="entry name" value="Helicase_ATP-bd"/>
</dbReference>
<dbReference type="SUPFAM" id="SSF52540">
    <property type="entry name" value="P-loop containing nucleoside triphosphate hydrolases"/>
    <property type="match status" value="1"/>
</dbReference>
<dbReference type="InterPro" id="IPR027417">
    <property type="entry name" value="P-loop_NTPase"/>
</dbReference>
<dbReference type="InterPro" id="IPR001650">
    <property type="entry name" value="Helicase_C-like"/>
</dbReference>
<evidence type="ECO:0000256" key="4">
    <source>
        <dbReference type="ARBA" id="ARBA00022806"/>
    </source>
</evidence>
<dbReference type="InterPro" id="IPR055368">
    <property type="entry name" value="WH3_Lhr"/>
</dbReference>
<dbReference type="Pfam" id="PF23234">
    <property type="entry name" value="WHD_4th_Lhr"/>
    <property type="match status" value="1"/>
</dbReference>
<dbReference type="GO" id="GO:0016787">
    <property type="term" value="F:hydrolase activity"/>
    <property type="evidence" value="ECO:0007669"/>
    <property type="project" value="UniProtKB-KW"/>
</dbReference>
<organism evidence="12 13">
    <name type="scientific">Paenibacillus thailandensis</name>
    <dbReference type="NCBI Taxonomy" id="393250"/>
    <lineage>
        <taxon>Bacteria</taxon>
        <taxon>Bacillati</taxon>
        <taxon>Bacillota</taxon>
        <taxon>Bacilli</taxon>
        <taxon>Bacillales</taxon>
        <taxon>Paenibacillaceae</taxon>
        <taxon>Paenibacillus</taxon>
    </lineage>
</organism>
<dbReference type="InterPro" id="IPR013701">
    <property type="entry name" value="Lhr-like_DEAD/DEAH_assoc"/>
</dbReference>
<dbReference type="Gene3D" id="3.40.50.300">
    <property type="entry name" value="P-loop containing nucleotide triphosphate hydrolases"/>
    <property type="match status" value="2"/>
</dbReference>
<evidence type="ECO:0000313" key="12">
    <source>
        <dbReference type="EMBL" id="MFD2659763.1"/>
    </source>
</evidence>
<feature type="region of interest" description="Disordered" evidence="9">
    <location>
        <begin position="1305"/>
        <end position="1338"/>
    </location>
</feature>
<accession>A0ABW5QUB4</accession>
<feature type="domain" description="Helicase ATP-binding" evidence="10">
    <location>
        <begin position="33"/>
        <end position="233"/>
    </location>
</feature>
<dbReference type="InterPro" id="IPR052511">
    <property type="entry name" value="ATP-dep_Helicase"/>
</dbReference>
<comment type="caution">
    <text evidence="12">The sequence shown here is derived from an EMBL/GenBank/DDBJ whole genome shotgun (WGS) entry which is preliminary data.</text>
</comment>
<evidence type="ECO:0000256" key="3">
    <source>
        <dbReference type="ARBA" id="ARBA00022801"/>
    </source>
</evidence>